<proteinExistence type="predicted"/>
<accession>A0ABP9KPU3</accession>
<dbReference type="Pfam" id="PF15566">
    <property type="entry name" value="Imm32"/>
    <property type="match status" value="1"/>
</dbReference>
<keyword evidence="2" id="KW-1185">Reference proteome</keyword>
<reference evidence="2" key="1">
    <citation type="journal article" date="2019" name="Int. J. Syst. Evol. Microbiol.">
        <title>The Global Catalogue of Microorganisms (GCM) 10K type strain sequencing project: providing services to taxonomists for standard genome sequencing and annotation.</title>
        <authorList>
            <consortium name="The Broad Institute Genomics Platform"/>
            <consortium name="The Broad Institute Genome Sequencing Center for Infectious Disease"/>
            <person name="Wu L."/>
            <person name="Ma J."/>
        </authorList>
    </citation>
    <scope>NUCLEOTIDE SEQUENCE [LARGE SCALE GENOMIC DNA]</scope>
    <source>
        <strain evidence="2">JCM 18298</strain>
    </source>
</reference>
<protein>
    <submittedName>
        <fullName evidence="1">Uncharacterized protein</fullName>
    </submittedName>
</protein>
<dbReference type="RefSeq" id="WP_345497644.1">
    <property type="nucleotide sequence ID" value="NZ_BAABJM010000004.1"/>
</dbReference>
<gene>
    <name evidence="1" type="ORF">GCM10023318_45070</name>
</gene>
<organism evidence="1 2">
    <name type="scientific">Nocardia callitridis</name>
    <dbReference type="NCBI Taxonomy" id="648753"/>
    <lineage>
        <taxon>Bacteria</taxon>
        <taxon>Bacillati</taxon>
        <taxon>Actinomycetota</taxon>
        <taxon>Actinomycetes</taxon>
        <taxon>Mycobacteriales</taxon>
        <taxon>Nocardiaceae</taxon>
        <taxon>Nocardia</taxon>
    </lineage>
</organism>
<dbReference type="EMBL" id="BAABJM010000004">
    <property type="protein sequence ID" value="GAA5061928.1"/>
    <property type="molecule type" value="Genomic_DNA"/>
</dbReference>
<dbReference type="InterPro" id="IPR029083">
    <property type="entry name" value="Imm32"/>
</dbReference>
<name>A0ABP9KPU3_9NOCA</name>
<sequence>MRVEKLSDGMVDVRGTAEEFDDLAAVVARGEGRFETEDLAAVEVSSDDGAGLLVQVIEQRRVLLLLGDKESRARLADDLRAVGAMTDGGHQHIEYDEGTGYLRKGSAPVVLTSPHGGMPKL</sequence>
<comment type="caution">
    <text evidence="1">The sequence shown here is derived from an EMBL/GenBank/DDBJ whole genome shotgun (WGS) entry which is preliminary data.</text>
</comment>
<evidence type="ECO:0000313" key="2">
    <source>
        <dbReference type="Proteomes" id="UP001500603"/>
    </source>
</evidence>
<dbReference type="Proteomes" id="UP001500603">
    <property type="component" value="Unassembled WGS sequence"/>
</dbReference>
<evidence type="ECO:0000313" key="1">
    <source>
        <dbReference type="EMBL" id="GAA5061928.1"/>
    </source>
</evidence>